<evidence type="ECO:0000313" key="4">
    <source>
        <dbReference type="EMBL" id="KAG0014725.1"/>
    </source>
</evidence>
<dbReference type="Pfam" id="PF05532">
    <property type="entry name" value="CsbD"/>
    <property type="match status" value="1"/>
</dbReference>
<dbReference type="PANTHER" id="PTHR40460">
    <property type="entry name" value="CHROMOSOME 1, WHOLE GENOME SHOTGUN SEQUENCE"/>
    <property type="match status" value="1"/>
</dbReference>
<dbReference type="PANTHER" id="PTHR40460:SF1">
    <property type="entry name" value="CSBD-LIKE DOMAIN-CONTAINING PROTEIN"/>
    <property type="match status" value="1"/>
</dbReference>
<keyword evidence="5" id="KW-1185">Reference proteome</keyword>
<evidence type="ECO:0000313" key="5">
    <source>
        <dbReference type="Proteomes" id="UP000703661"/>
    </source>
</evidence>
<evidence type="ECO:0000256" key="1">
    <source>
        <dbReference type="ARBA" id="ARBA00009129"/>
    </source>
</evidence>
<dbReference type="Gene3D" id="1.10.1470.10">
    <property type="entry name" value="YjbJ"/>
    <property type="match status" value="1"/>
</dbReference>
<comment type="similarity">
    <text evidence="1">Belongs to the UPF0337 (CsbD) family.</text>
</comment>
<organism evidence="4 5">
    <name type="scientific">Entomortierella chlamydospora</name>
    <dbReference type="NCBI Taxonomy" id="101097"/>
    <lineage>
        <taxon>Eukaryota</taxon>
        <taxon>Fungi</taxon>
        <taxon>Fungi incertae sedis</taxon>
        <taxon>Mucoromycota</taxon>
        <taxon>Mortierellomycotina</taxon>
        <taxon>Mortierellomycetes</taxon>
        <taxon>Mortierellales</taxon>
        <taxon>Mortierellaceae</taxon>
        <taxon>Entomortierella</taxon>
    </lineage>
</organism>
<accession>A0A9P6MWB4</accession>
<evidence type="ECO:0000256" key="2">
    <source>
        <dbReference type="SAM" id="MobiDB-lite"/>
    </source>
</evidence>
<sequence length="104" mass="10701">MSNNMTDRLSNTANTYIGSAKQTVGEAIGNESLATSGSEQKARAEAAQAAATARTHAEGAAHKIGGKVEQTVGSLTGDESMQSQGRANEIKGDIEHNPASQQNS</sequence>
<dbReference type="InterPro" id="IPR008462">
    <property type="entry name" value="CsbD"/>
</dbReference>
<dbReference type="InterPro" id="IPR036629">
    <property type="entry name" value="YjbJ_sf"/>
</dbReference>
<name>A0A9P6MWB4_9FUNG</name>
<feature type="compositionally biased region" description="Low complexity" evidence="2">
    <location>
        <begin position="45"/>
        <end position="54"/>
    </location>
</feature>
<feature type="compositionally biased region" description="Polar residues" evidence="2">
    <location>
        <begin position="71"/>
        <end position="86"/>
    </location>
</feature>
<feature type="domain" description="CsbD-like" evidence="3">
    <location>
        <begin position="57"/>
        <end position="96"/>
    </location>
</feature>
<dbReference type="AlphaFoldDB" id="A0A9P6MWB4"/>
<reference evidence="4" key="1">
    <citation type="journal article" date="2020" name="Fungal Divers.">
        <title>Resolving the Mortierellaceae phylogeny through synthesis of multi-gene phylogenetics and phylogenomics.</title>
        <authorList>
            <person name="Vandepol N."/>
            <person name="Liber J."/>
            <person name="Desiro A."/>
            <person name="Na H."/>
            <person name="Kennedy M."/>
            <person name="Barry K."/>
            <person name="Grigoriev I.V."/>
            <person name="Miller A.N."/>
            <person name="O'Donnell K."/>
            <person name="Stajich J.E."/>
            <person name="Bonito G."/>
        </authorList>
    </citation>
    <scope>NUCLEOTIDE SEQUENCE</scope>
    <source>
        <strain evidence="4">NRRL 2769</strain>
    </source>
</reference>
<gene>
    <name evidence="4" type="ORF">BGZ80_010256</name>
</gene>
<feature type="region of interest" description="Disordered" evidence="2">
    <location>
        <begin position="30"/>
        <end position="104"/>
    </location>
</feature>
<dbReference type="SUPFAM" id="SSF69047">
    <property type="entry name" value="Hypothetical protein YjbJ"/>
    <property type="match status" value="1"/>
</dbReference>
<proteinExistence type="inferred from homology"/>
<dbReference type="Proteomes" id="UP000703661">
    <property type="component" value="Unassembled WGS sequence"/>
</dbReference>
<comment type="caution">
    <text evidence="4">The sequence shown here is derived from an EMBL/GenBank/DDBJ whole genome shotgun (WGS) entry which is preliminary data.</text>
</comment>
<evidence type="ECO:0000259" key="3">
    <source>
        <dbReference type="Pfam" id="PF05532"/>
    </source>
</evidence>
<dbReference type="EMBL" id="JAAAID010000697">
    <property type="protein sequence ID" value="KAG0014725.1"/>
    <property type="molecule type" value="Genomic_DNA"/>
</dbReference>
<protein>
    <recommendedName>
        <fullName evidence="3">CsbD-like domain-containing protein</fullName>
    </recommendedName>
</protein>